<dbReference type="AlphaFoldDB" id="A0A328HK44"/>
<dbReference type="Pfam" id="PF10708">
    <property type="entry name" value="DUF2510"/>
    <property type="match status" value="1"/>
</dbReference>
<gene>
    <name evidence="3" type="ORF">DBZ45_04740</name>
</gene>
<sequence>MKVARELVQRLSAENYKGVRRVATANPVTPQQDSVHDAEAPVEKSAALPHQPPRPPAGWYPTGTPGVLGYWDGQAWTGETRPDPSSFPG</sequence>
<evidence type="ECO:0000256" key="1">
    <source>
        <dbReference type="SAM" id="MobiDB-lite"/>
    </source>
</evidence>
<evidence type="ECO:0000259" key="2">
    <source>
        <dbReference type="Pfam" id="PF10708"/>
    </source>
</evidence>
<dbReference type="InterPro" id="IPR018929">
    <property type="entry name" value="DUF2510"/>
</dbReference>
<comment type="caution">
    <text evidence="3">The sequence shown here is derived from an EMBL/GenBank/DDBJ whole genome shotgun (WGS) entry which is preliminary data.</text>
</comment>
<name>A0A328HK44_ARTGO</name>
<organism evidence="3 4">
    <name type="scientific">Arthrobacter globiformis</name>
    <dbReference type="NCBI Taxonomy" id="1665"/>
    <lineage>
        <taxon>Bacteria</taxon>
        <taxon>Bacillati</taxon>
        <taxon>Actinomycetota</taxon>
        <taxon>Actinomycetes</taxon>
        <taxon>Micrococcales</taxon>
        <taxon>Micrococcaceae</taxon>
        <taxon>Arthrobacter</taxon>
    </lineage>
</organism>
<evidence type="ECO:0000313" key="3">
    <source>
        <dbReference type="EMBL" id="RAM38531.1"/>
    </source>
</evidence>
<dbReference type="OrthoDB" id="5244233at2"/>
<evidence type="ECO:0000313" key="4">
    <source>
        <dbReference type="Proteomes" id="UP000249166"/>
    </source>
</evidence>
<reference evidence="3 4" key="1">
    <citation type="submission" date="2018-04" db="EMBL/GenBank/DDBJ databases">
        <title>Bacteria isolated from cave deposits of Manipur.</title>
        <authorList>
            <person name="Sahoo D."/>
            <person name="Sarangthem I."/>
            <person name="Nandeibam J."/>
        </authorList>
    </citation>
    <scope>NUCLEOTIDE SEQUENCE [LARGE SCALE GENOMIC DNA]</scope>
    <source>
        <strain evidence="4">mrc11</strain>
    </source>
</reference>
<dbReference type="EMBL" id="QLNP01000062">
    <property type="protein sequence ID" value="RAM38531.1"/>
    <property type="molecule type" value="Genomic_DNA"/>
</dbReference>
<proteinExistence type="predicted"/>
<protein>
    <recommendedName>
        <fullName evidence="2">DUF2510 domain-containing protein</fullName>
    </recommendedName>
</protein>
<accession>A0A328HK44</accession>
<feature type="domain" description="DUF2510" evidence="2">
    <location>
        <begin position="57"/>
        <end position="88"/>
    </location>
</feature>
<feature type="region of interest" description="Disordered" evidence="1">
    <location>
        <begin position="25"/>
        <end position="65"/>
    </location>
</feature>
<dbReference type="Proteomes" id="UP000249166">
    <property type="component" value="Unassembled WGS sequence"/>
</dbReference>